<dbReference type="GeneID" id="90035648"/>
<dbReference type="Proteomes" id="UP001498771">
    <property type="component" value="Unassembled WGS sequence"/>
</dbReference>
<dbReference type="CDD" id="cd04301">
    <property type="entry name" value="NAT_SF"/>
    <property type="match status" value="1"/>
</dbReference>
<dbReference type="RefSeq" id="XP_064770644.1">
    <property type="nucleotide sequence ID" value="XM_064910136.1"/>
</dbReference>
<dbReference type="InterPro" id="IPR000182">
    <property type="entry name" value="GNAT_dom"/>
</dbReference>
<name>A0ABR1FCN5_9ASCO</name>
<dbReference type="Gene3D" id="3.40.630.30">
    <property type="match status" value="1"/>
</dbReference>
<evidence type="ECO:0000313" key="6">
    <source>
        <dbReference type="Proteomes" id="UP001498771"/>
    </source>
</evidence>
<comment type="similarity">
    <text evidence="3">Belongs to the acetyltransferase family. ARD1 subfamily.</text>
</comment>
<keyword evidence="2" id="KW-0012">Acyltransferase</keyword>
<comment type="caution">
    <text evidence="5">The sequence shown here is derived from an EMBL/GenBank/DDBJ whole genome shotgun (WGS) entry which is preliminary data.</text>
</comment>
<protein>
    <submittedName>
        <fullName evidence="5">Ribosomal protein-alanine acetyltransferase RimI-like protein</fullName>
    </submittedName>
</protein>
<dbReference type="PANTHER" id="PTHR23091">
    <property type="entry name" value="N-TERMINAL ACETYLTRANSFERASE"/>
    <property type="match status" value="1"/>
</dbReference>
<gene>
    <name evidence="5" type="ORF">BZA70DRAFT_20216</name>
</gene>
<organism evidence="5 6">
    <name type="scientific">Myxozyma melibiosi</name>
    <dbReference type="NCBI Taxonomy" id="54550"/>
    <lineage>
        <taxon>Eukaryota</taxon>
        <taxon>Fungi</taxon>
        <taxon>Dikarya</taxon>
        <taxon>Ascomycota</taxon>
        <taxon>Saccharomycotina</taxon>
        <taxon>Lipomycetes</taxon>
        <taxon>Lipomycetales</taxon>
        <taxon>Lipomycetaceae</taxon>
        <taxon>Myxozyma</taxon>
    </lineage>
</organism>
<sequence>MEGRQQQQPVFLPLLPLVPDEEIEQRSRVLRIRIDSFCTRDLDAVRQFLSNNLPLTYSNSFLLQFITARESRMLIARHASTDAIVGIVGGRFVHSLADRRICHGHIMILAVAEQCRRSGVGRILLQKLESKLRSSASATVKTSFLEVSHTNAAAIKFYQNEGYSIEKREKGYYNGKVDALIMRKYSLATV</sequence>
<dbReference type="InterPro" id="IPR016181">
    <property type="entry name" value="Acyl_CoA_acyltransferase"/>
</dbReference>
<dbReference type="InterPro" id="IPR045047">
    <property type="entry name" value="Ard1-like"/>
</dbReference>
<evidence type="ECO:0000313" key="5">
    <source>
        <dbReference type="EMBL" id="KAK7207611.1"/>
    </source>
</evidence>
<dbReference type="SUPFAM" id="SSF55729">
    <property type="entry name" value="Acyl-CoA N-acyltransferases (Nat)"/>
    <property type="match status" value="1"/>
</dbReference>
<evidence type="ECO:0000256" key="1">
    <source>
        <dbReference type="ARBA" id="ARBA00022679"/>
    </source>
</evidence>
<feature type="domain" description="N-acetyltransferase" evidence="4">
    <location>
        <begin position="32"/>
        <end position="187"/>
    </location>
</feature>
<reference evidence="5 6" key="1">
    <citation type="submission" date="2024-03" db="EMBL/GenBank/DDBJ databases">
        <title>Genome-scale model development and genomic sequencing of the oleaginous clade Lipomyces.</title>
        <authorList>
            <consortium name="Lawrence Berkeley National Laboratory"/>
            <person name="Czajka J.J."/>
            <person name="Han Y."/>
            <person name="Kim J."/>
            <person name="Mondo S.J."/>
            <person name="Hofstad B.A."/>
            <person name="Robles A."/>
            <person name="Haridas S."/>
            <person name="Riley R."/>
            <person name="LaButti K."/>
            <person name="Pangilinan J."/>
            <person name="Andreopoulos W."/>
            <person name="Lipzen A."/>
            <person name="Yan J."/>
            <person name="Wang M."/>
            <person name="Ng V."/>
            <person name="Grigoriev I.V."/>
            <person name="Spatafora J.W."/>
            <person name="Magnuson J.K."/>
            <person name="Baker S.E."/>
            <person name="Pomraning K.R."/>
        </authorList>
    </citation>
    <scope>NUCLEOTIDE SEQUENCE [LARGE SCALE GENOMIC DNA]</scope>
    <source>
        <strain evidence="5 6">Phaff 52-87</strain>
    </source>
</reference>
<evidence type="ECO:0000259" key="4">
    <source>
        <dbReference type="PROSITE" id="PS51186"/>
    </source>
</evidence>
<dbReference type="Pfam" id="PF00583">
    <property type="entry name" value="Acetyltransf_1"/>
    <property type="match status" value="1"/>
</dbReference>
<evidence type="ECO:0000256" key="3">
    <source>
        <dbReference type="ARBA" id="ARBA00025786"/>
    </source>
</evidence>
<keyword evidence="1" id="KW-0808">Transferase</keyword>
<evidence type="ECO:0000256" key="2">
    <source>
        <dbReference type="ARBA" id="ARBA00023315"/>
    </source>
</evidence>
<accession>A0ABR1FCN5</accession>
<keyword evidence="6" id="KW-1185">Reference proteome</keyword>
<dbReference type="EMBL" id="JBBJBU010000001">
    <property type="protein sequence ID" value="KAK7207611.1"/>
    <property type="molecule type" value="Genomic_DNA"/>
</dbReference>
<proteinExistence type="inferred from homology"/>
<dbReference type="PANTHER" id="PTHR23091:SF4">
    <property type="entry name" value="N-TERMINAL AMINO-ACID N(ALPHA)-ACETYLTRANSFERASE NATA"/>
    <property type="match status" value="1"/>
</dbReference>
<dbReference type="PROSITE" id="PS51186">
    <property type="entry name" value="GNAT"/>
    <property type="match status" value="1"/>
</dbReference>